<comment type="similarity">
    <text evidence="1">Belongs to the LysR transcriptional regulatory family.</text>
</comment>
<keyword evidence="3" id="KW-0238">DNA-binding</keyword>
<dbReference type="Proteomes" id="UP001501565">
    <property type="component" value="Unassembled WGS sequence"/>
</dbReference>
<dbReference type="Pfam" id="PF00126">
    <property type="entry name" value="HTH_1"/>
    <property type="match status" value="1"/>
</dbReference>
<dbReference type="InterPro" id="IPR005119">
    <property type="entry name" value="LysR_subst-bd"/>
</dbReference>
<dbReference type="PROSITE" id="PS50931">
    <property type="entry name" value="HTH_LYSR"/>
    <property type="match status" value="1"/>
</dbReference>
<proteinExistence type="inferred from homology"/>
<evidence type="ECO:0000259" key="5">
    <source>
        <dbReference type="PROSITE" id="PS50931"/>
    </source>
</evidence>
<dbReference type="InterPro" id="IPR058163">
    <property type="entry name" value="LysR-type_TF_proteobact-type"/>
</dbReference>
<feature type="domain" description="HTH lysR-type" evidence="5">
    <location>
        <begin position="1"/>
        <end position="58"/>
    </location>
</feature>
<dbReference type="PANTHER" id="PTHR30537">
    <property type="entry name" value="HTH-TYPE TRANSCRIPTIONAL REGULATOR"/>
    <property type="match status" value="1"/>
</dbReference>
<evidence type="ECO:0000256" key="3">
    <source>
        <dbReference type="ARBA" id="ARBA00023125"/>
    </source>
</evidence>
<dbReference type="InterPro" id="IPR000847">
    <property type="entry name" value="LysR_HTH_N"/>
</dbReference>
<keyword evidence="4" id="KW-0804">Transcription</keyword>
<dbReference type="SUPFAM" id="SSF46785">
    <property type="entry name" value="Winged helix' DNA-binding domain"/>
    <property type="match status" value="1"/>
</dbReference>
<organism evidence="6 7">
    <name type="scientific">Litoribacillus peritrichatus</name>
    <dbReference type="NCBI Taxonomy" id="718191"/>
    <lineage>
        <taxon>Bacteria</taxon>
        <taxon>Pseudomonadati</taxon>
        <taxon>Pseudomonadota</taxon>
        <taxon>Gammaproteobacteria</taxon>
        <taxon>Oceanospirillales</taxon>
        <taxon>Oceanospirillaceae</taxon>
        <taxon>Litoribacillus</taxon>
    </lineage>
</organism>
<gene>
    <name evidence="6" type="ORF">GCM10022277_10840</name>
</gene>
<evidence type="ECO:0000256" key="1">
    <source>
        <dbReference type="ARBA" id="ARBA00009437"/>
    </source>
</evidence>
<keyword evidence="7" id="KW-1185">Reference proteome</keyword>
<dbReference type="PRINTS" id="PR00039">
    <property type="entry name" value="HTHLYSR"/>
</dbReference>
<comment type="caution">
    <text evidence="6">The sequence shown here is derived from an EMBL/GenBank/DDBJ whole genome shotgun (WGS) entry which is preliminary data.</text>
</comment>
<dbReference type="RefSeq" id="WP_344796266.1">
    <property type="nucleotide sequence ID" value="NZ_BAABBN010000004.1"/>
</dbReference>
<dbReference type="InterPro" id="IPR036390">
    <property type="entry name" value="WH_DNA-bd_sf"/>
</dbReference>
<name>A0ABP7M8M3_9GAMM</name>
<dbReference type="Pfam" id="PF03466">
    <property type="entry name" value="LysR_substrate"/>
    <property type="match status" value="1"/>
</dbReference>
<accession>A0ABP7M8M3</accession>
<dbReference type="InterPro" id="IPR036388">
    <property type="entry name" value="WH-like_DNA-bd_sf"/>
</dbReference>
<evidence type="ECO:0000256" key="4">
    <source>
        <dbReference type="ARBA" id="ARBA00023163"/>
    </source>
</evidence>
<reference evidence="7" key="1">
    <citation type="journal article" date="2019" name="Int. J. Syst. Evol. Microbiol.">
        <title>The Global Catalogue of Microorganisms (GCM) 10K type strain sequencing project: providing services to taxonomists for standard genome sequencing and annotation.</title>
        <authorList>
            <consortium name="The Broad Institute Genomics Platform"/>
            <consortium name="The Broad Institute Genome Sequencing Center for Infectious Disease"/>
            <person name="Wu L."/>
            <person name="Ma J."/>
        </authorList>
    </citation>
    <scope>NUCLEOTIDE SEQUENCE [LARGE SCALE GENOMIC DNA]</scope>
    <source>
        <strain evidence="7">JCM 17551</strain>
    </source>
</reference>
<protein>
    <submittedName>
        <fullName evidence="6">LysR family transcriptional regulator</fullName>
    </submittedName>
</protein>
<dbReference type="PANTHER" id="PTHR30537:SF68">
    <property type="entry name" value="TRANSCRIPTIONAL REGULATOR-RELATED"/>
    <property type="match status" value="1"/>
</dbReference>
<dbReference type="EMBL" id="BAABBN010000004">
    <property type="protein sequence ID" value="GAA3917645.1"/>
    <property type="molecule type" value="Genomic_DNA"/>
</dbReference>
<dbReference type="CDD" id="cd08422">
    <property type="entry name" value="PBP2_CrgA_like"/>
    <property type="match status" value="1"/>
</dbReference>
<evidence type="ECO:0000313" key="7">
    <source>
        <dbReference type="Proteomes" id="UP001501565"/>
    </source>
</evidence>
<dbReference type="SUPFAM" id="SSF53850">
    <property type="entry name" value="Periplasmic binding protein-like II"/>
    <property type="match status" value="1"/>
</dbReference>
<keyword evidence="2" id="KW-0805">Transcription regulation</keyword>
<evidence type="ECO:0000313" key="6">
    <source>
        <dbReference type="EMBL" id="GAA3917645.1"/>
    </source>
</evidence>
<evidence type="ECO:0000256" key="2">
    <source>
        <dbReference type="ARBA" id="ARBA00023015"/>
    </source>
</evidence>
<dbReference type="Gene3D" id="1.10.10.10">
    <property type="entry name" value="Winged helix-like DNA-binding domain superfamily/Winged helix DNA-binding domain"/>
    <property type="match status" value="1"/>
</dbReference>
<dbReference type="Gene3D" id="3.40.190.290">
    <property type="match status" value="1"/>
</dbReference>
<sequence length="304" mass="34072">MDLNRTLIFLTVAQAGSFTKAAEDLGITKSKVSRQVKELEKHLEIQLFHRTTRQISLTHMGLRFYQSCEPLVAQLKKSEQMIKSQKMEPSGTLKITFPPALGVNLFSKITSAFIKKFPKVQLEVILSDGSEDLVGKGIDCAIRGGVLEDSSIICRHLFSCERGIFASPEYLANAKEIRELRDLNSHNWVSFNNWRQNKMKVLGPDGAHKVTIAQPVIQVNSILYLHEALVGGSGLGILPSFISNLSVKEGSVVRVLPDYRLEDIDFYLVYPNSSFISPALQAFKEFCYESIESSELLKEYIEVA</sequence>